<evidence type="ECO:0000256" key="2">
    <source>
        <dbReference type="PIRNR" id="PIRNR037226"/>
    </source>
</evidence>
<gene>
    <name evidence="4" type="ORF">SISNIDRAFT_518797</name>
</gene>
<dbReference type="SUPFAM" id="SSF55031">
    <property type="entry name" value="Bacterial exopeptidase dimerisation domain"/>
    <property type="match status" value="1"/>
</dbReference>
<dbReference type="Gene3D" id="3.40.630.10">
    <property type="entry name" value="Zn peptidases"/>
    <property type="match status" value="1"/>
</dbReference>
<dbReference type="InterPro" id="IPR002933">
    <property type="entry name" value="Peptidase_M20"/>
</dbReference>
<dbReference type="AlphaFoldDB" id="A0A164RP85"/>
<keyword evidence="5" id="KW-1185">Reference proteome</keyword>
<organism evidence="4 5">
    <name type="scientific">Sistotremastrum niveocremeum HHB9708</name>
    <dbReference type="NCBI Taxonomy" id="1314777"/>
    <lineage>
        <taxon>Eukaryota</taxon>
        <taxon>Fungi</taxon>
        <taxon>Dikarya</taxon>
        <taxon>Basidiomycota</taxon>
        <taxon>Agaricomycotina</taxon>
        <taxon>Agaricomycetes</taxon>
        <taxon>Sistotremastrales</taxon>
        <taxon>Sistotremastraceae</taxon>
        <taxon>Sertulicium</taxon>
        <taxon>Sertulicium niveocremeum</taxon>
    </lineage>
</organism>
<evidence type="ECO:0000313" key="4">
    <source>
        <dbReference type="EMBL" id="KZS90745.1"/>
    </source>
</evidence>
<dbReference type="PANTHER" id="PTHR30575">
    <property type="entry name" value="PEPTIDASE M20"/>
    <property type="match status" value="1"/>
</dbReference>
<dbReference type="OrthoDB" id="6119954at2759"/>
<sequence length="449" mass="48743">MRPCCQEILKMGKPPSYEHDVQTLWRPDILETIKEAVDGLSDELRELSLKIHDHPEIMFQEKFAHDTLTAFMEKHGFEVTRHYLGLETAWRASFTHSKGYGRVIGVNSEMDALPGIGHACGHNLIAVAGVGTAIAIKVALKKYNIPGTVVLLGTPAEEGGNGKGILIEKGGYDDMHACIMCHPSVGPKNSTVLGTTLAMTSINVEYSGHTAHAAAAPWEGRNALDAAFLAYSSVSMLRQQIKPTHRVHGVVYGDNWAANIIPDKSRMRWYIRAPTWKEVEELRGRVLKCFEAAAKASACEVTLELGDIHYELRQNPILGENYVTAAGEGLSMEIGTVGEPRASTDFGNVTYFIPALHPGYGIPTVPDGGNHTPAFTKAAASVEAHKVTMSVTKALAHTGVRVLDDDEFYKEVCNTPSTPLRDTEDGYRSRIALLPVNELPGSGCVTSAS</sequence>
<evidence type="ECO:0000313" key="5">
    <source>
        <dbReference type="Proteomes" id="UP000076722"/>
    </source>
</evidence>
<dbReference type="NCBIfam" id="TIGR01891">
    <property type="entry name" value="amidohydrolases"/>
    <property type="match status" value="1"/>
</dbReference>
<dbReference type="Proteomes" id="UP000076722">
    <property type="component" value="Unassembled WGS sequence"/>
</dbReference>
<dbReference type="Gene3D" id="3.30.70.360">
    <property type="match status" value="1"/>
</dbReference>
<comment type="similarity">
    <text evidence="1 2">Belongs to the peptidase M20A family.</text>
</comment>
<dbReference type="FunFam" id="3.30.70.360:FF:000004">
    <property type="entry name" value="Peptidase M20 domain-containing protein 2"/>
    <property type="match status" value="1"/>
</dbReference>
<dbReference type="InterPro" id="IPR017439">
    <property type="entry name" value="Amidohydrolase"/>
</dbReference>
<feature type="domain" description="Peptidase M20 dimerisation" evidence="3">
    <location>
        <begin position="201"/>
        <end position="295"/>
    </location>
</feature>
<dbReference type="Pfam" id="PF07687">
    <property type="entry name" value="M20_dimer"/>
    <property type="match status" value="1"/>
</dbReference>
<proteinExistence type="inferred from homology"/>
<dbReference type="GO" id="GO:0016805">
    <property type="term" value="F:dipeptidase activity"/>
    <property type="evidence" value="ECO:0007669"/>
    <property type="project" value="InterPro"/>
</dbReference>
<dbReference type="SUPFAM" id="SSF53187">
    <property type="entry name" value="Zn-dependent exopeptidases"/>
    <property type="match status" value="1"/>
</dbReference>
<evidence type="ECO:0000259" key="3">
    <source>
        <dbReference type="Pfam" id="PF07687"/>
    </source>
</evidence>
<dbReference type="PIRSF" id="PIRSF037226">
    <property type="entry name" value="Amidohydrolase_ACY1L2_prd"/>
    <property type="match status" value="1"/>
</dbReference>
<dbReference type="InterPro" id="IPR052030">
    <property type="entry name" value="Peptidase_M20/M20A_hydrolases"/>
</dbReference>
<reference evidence="4 5" key="1">
    <citation type="journal article" date="2016" name="Mol. Biol. Evol.">
        <title>Comparative Genomics of Early-Diverging Mushroom-Forming Fungi Provides Insights into the Origins of Lignocellulose Decay Capabilities.</title>
        <authorList>
            <person name="Nagy L.G."/>
            <person name="Riley R."/>
            <person name="Tritt A."/>
            <person name="Adam C."/>
            <person name="Daum C."/>
            <person name="Floudas D."/>
            <person name="Sun H."/>
            <person name="Yadav J.S."/>
            <person name="Pangilinan J."/>
            <person name="Larsson K.H."/>
            <person name="Matsuura K."/>
            <person name="Barry K."/>
            <person name="Labutti K."/>
            <person name="Kuo R."/>
            <person name="Ohm R.A."/>
            <person name="Bhattacharya S.S."/>
            <person name="Shirouzu T."/>
            <person name="Yoshinaga Y."/>
            <person name="Martin F.M."/>
            <person name="Grigoriev I.V."/>
            <person name="Hibbett D.S."/>
        </authorList>
    </citation>
    <scope>NUCLEOTIDE SEQUENCE [LARGE SCALE GENOMIC DNA]</scope>
    <source>
        <strain evidence="4 5">HHB9708</strain>
    </source>
</reference>
<accession>A0A164RP85</accession>
<name>A0A164RP85_9AGAM</name>
<dbReference type="Pfam" id="PF01546">
    <property type="entry name" value="Peptidase_M20"/>
    <property type="match status" value="1"/>
</dbReference>
<dbReference type="InterPro" id="IPR011650">
    <property type="entry name" value="Peptidase_M20_dimer"/>
</dbReference>
<dbReference type="InterPro" id="IPR017144">
    <property type="entry name" value="Xaa-Arg_dipeptidase"/>
</dbReference>
<dbReference type="PANTHER" id="PTHR30575:SF0">
    <property type="entry name" value="XAA-ARG DIPEPTIDASE"/>
    <property type="match status" value="1"/>
</dbReference>
<evidence type="ECO:0000256" key="1">
    <source>
        <dbReference type="ARBA" id="ARBA00006247"/>
    </source>
</evidence>
<dbReference type="EMBL" id="KV419419">
    <property type="protein sequence ID" value="KZS90745.1"/>
    <property type="molecule type" value="Genomic_DNA"/>
</dbReference>
<dbReference type="InterPro" id="IPR036264">
    <property type="entry name" value="Bact_exopeptidase_dim_dom"/>
</dbReference>
<dbReference type="CDD" id="cd05672">
    <property type="entry name" value="M20_ACY1L2-like"/>
    <property type="match status" value="1"/>
</dbReference>
<dbReference type="STRING" id="1314777.A0A164RP85"/>
<protein>
    <recommendedName>
        <fullName evidence="2">Peptidase M20 domain-containing protein 2</fullName>
    </recommendedName>
</protein>